<keyword evidence="3" id="KW-1185">Reference proteome</keyword>
<sequence length="150" mass="16393">MDTQITISDKEAASLLVLLQFLKTSSAVPDESEFDHPEGSLDDTEIERLCQRLAGYRQAIAADVQHVGVPLSDTDSGMEKIEAEGNPVPYIVRVRASIGADYCVHACSAAEAERKAERIARMDDWSTRISDNDSSMDSFAVIDSQREGEG</sequence>
<evidence type="ECO:0000313" key="2">
    <source>
        <dbReference type="EMBL" id="QKS54614.1"/>
    </source>
</evidence>
<gene>
    <name evidence="2" type="ORF">HUE56_29350</name>
</gene>
<geneLocation type="plasmid" evidence="2 3">
    <name>unnamed7</name>
</geneLocation>
<feature type="region of interest" description="Disordered" evidence="1">
    <location>
        <begin position="129"/>
        <end position="150"/>
    </location>
</feature>
<proteinExistence type="predicted"/>
<dbReference type="EMBL" id="CP054622">
    <property type="protein sequence ID" value="QKS54614.1"/>
    <property type="molecule type" value="Genomic_DNA"/>
</dbReference>
<dbReference type="AlphaFoldDB" id="A0A6N1B043"/>
<protein>
    <submittedName>
        <fullName evidence="2">Uncharacterized protein</fullName>
    </submittedName>
</protein>
<evidence type="ECO:0000256" key="1">
    <source>
        <dbReference type="SAM" id="MobiDB-lite"/>
    </source>
</evidence>
<reference evidence="2 3" key="1">
    <citation type="submission" date="2020-06" db="EMBL/GenBank/DDBJ databases">
        <title>Complete genome of Azosprillum oryzae KACC14407.</title>
        <authorList>
            <person name="Kim M."/>
            <person name="Park Y.-J."/>
            <person name="Shin J.-H."/>
        </authorList>
    </citation>
    <scope>NUCLEOTIDE SEQUENCE [LARGE SCALE GENOMIC DNA]</scope>
    <source>
        <strain evidence="2 3">KACC 14407</strain>
        <plasmid evidence="2 3">unnamed7</plasmid>
    </source>
</reference>
<evidence type="ECO:0000313" key="3">
    <source>
        <dbReference type="Proteomes" id="UP000509702"/>
    </source>
</evidence>
<keyword evidence="2" id="KW-0614">Plasmid</keyword>
<dbReference type="Proteomes" id="UP000509702">
    <property type="component" value="Plasmid unnamed7"/>
</dbReference>
<dbReference type="KEGG" id="aoz:HUE56_29350"/>
<accession>A0A6N1B043</accession>
<organism evidence="2 3">
    <name type="scientific">Azospirillum oryzae</name>
    <dbReference type="NCBI Taxonomy" id="286727"/>
    <lineage>
        <taxon>Bacteria</taxon>
        <taxon>Pseudomonadati</taxon>
        <taxon>Pseudomonadota</taxon>
        <taxon>Alphaproteobacteria</taxon>
        <taxon>Rhodospirillales</taxon>
        <taxon>Azospirillaceae</taxon>
        <taxon>Azospirillum</taxon>
    </lineage>
</organism>
<dbReference type="RefSeq" id="WP_109154431.1">
    <property type="nucleotide sequence ID" value="NZ_BSOV01000001.1"/>
</dbReference>
<name>A0A6N1B043_9PROT</name>